<organism evidence="1 2">
    <name type="scientific">Marinobacter nanhaiticus D15-8W</name>
    <dbReference type="NCBI Taxonomy" id="626887"/>
    <lineage>
        <taxon>Bacteria</taxon>
        <taxon>Pseudomonadati</taxon>
        <taxon>Pseudomonadota</taxon>
        <taxon>Gammaproteobacteria</taxon>
        <taxon>Pseudomonadales</taxon>
        <taxon>Marinobacteraceae</taxon>
        <taxon>Marinobacter</taxon>
    </lineage>
</organism>
<dbReference type="STRING" id="626887.J057_07731"/>
<comment type="caution">
    <text evidence="1">The sequence shown here is derived from an EMBL/GenBank/DDBJ whole genome shotgun (WGS) entry which is preliminary data.</text>
</comment>
<reference evidence="1 2" key="1">
    <citation type="journal article" date="2013" name="Genome Announc.">
        <title>Genome Sequence of the Polycyclic Aromatic Hydrocarbon-Degrading Bacterium Strain Marinobacter nanhaiticus D15-8WT.</title>
        <authorList>
            <person name="Cui Z."/>
            <person name="Gao W."/>
            <person name="Li Q."/>
            <person name="Xu G."/>
            <person name="Zheng L."/>
        </authorList>
    </citation>
    <scope>NUCLEOTIDE SEQUENCE [LARGE SCALE GENOMIC DNA]</scope>
    <source>
        <strain evidence="1 2">D15-8W</strain>
    </source>
</reference>
<evidence type="ECO:0000313" key="1">
    <source>
        <dbReference type="EMBL" id="ENO15223.1"/>
    </source>
</evidence>
<sequence length="74" mass="8424">MQNVNALVEELRAALLSANSLFINQFSSVQDNIEHLLQSNSPLDGEVKQLLERMDDRIDDLVKKVRELSDEISQ</sequence>
<dbReference type="HOGENOM" id="CLU_2683521_0_0_6"/>
<keyword evidence="2" id="KW-1185">Reference proteome</keyword>
<proteinExistence type="predicted"/>
<dbReference type="RefSeq" id="WP_004579519.1">
    <property type="nucleotide sequence ID" value="NZ_AP028878.1"/>
</dbReference>
<name>N6X2F6_9GAMM</name>
<dbReference type="Proteomes" id="UP000013165">
    <property type="component" value="Unassembled WGS sequence"/>
</dbReference>
<protein>
    <submittedName>
        <fullName evidence="1">Uncharacterized protein</fullName>
    </submittedName>
</protein>
<dbReference type="PATRIC" id="fig|626887.3.peg.1539"/>
<dbReference type="EMBL" id="APLQ01000011">
    <property type="protein sequence ID" value="ENO15223.1"/>
    <property type="molecule type" value="Genomic_DNA"/>
</dbReference>
<accession>N6X2F6</accession>
<dbReference type="AlphaFoldDB" id="N6X2F6"/>
<gene>
    <name evidence="1" type="ORF">J057_07731</name>
</gene>
<evidence type="ECO:0000313" key="2">
    <source>
        <dbReference type="Proteomes" id="UP000013165"/>
    </source>
</evidence>